<comment type="subcellular location">
    <subcellularLocation>
        <location evidence="1">Membrane</location>
    </subcellularLocation>
</comment>
<gene>
    <name evidence="10" type="ORF">QYE76_030043</name>
</gene>
<name>A0AAD8QQ37_LOLMU</name>
<evidence type="ECO:0000256" key="2">
    <source>
        <dbReference type="ARBA" id="ARBA00022614"/>
    </source>
</evidence>
<dbReference type="GO" id="GO:0005524">
    <property type="term" value="F:ATP binding"/>
    <property type="evidence" value="ECO:0007669"/>
    <property type="project" value="InterPro"/>
</dbReference>
<evidence type="ECO:0000256" key="7">
    <source>
        <dbReference type="SAM" id="MobiDB-lite"/>
    </source>
</evidence>
<feature type="region of interest" description="Disordered" evidence="7">
    <location>
        <begin position="347"/>
        <end position="376"/>
    </location>
</feature>
<dbReference type="PANTHER" id="PTHR48007">
    <property type="entry name" value="LEUCINE-RICH REPEAT RECEPTOR-LIKE PROTEIN KINASE PXC1"/>
    <property type="match status" value="1"/>
</dbReference>
<keyword evidence="4" id="KW-0677">Repeat</keyword>
<accession>A0AAD8QQ37</accession>
<dbReference type="InterPro" id="IPR046959">
    <property type="entry name" value="PRK1-6/SRF4-like"/>
</dbReference>
<dbReference type="PROSITE" id="PS50011">
    <property type="entry name" value="PROTEIN_KINASE_DOM"/>
    <property type="match status" value="1"/>
</dbReference>
<dbReference type="InterPro" id="IPR011009">
    <property type="entry name" value="Kinase-like_dom_sf"/>
</dbReference>
<dbReference type="InterPro" id="IPR013210">
    <property type="entry name" value="LRR_N_plant-typ"/>
</dbReference>
<keyword evidence="3" id="KW-0812">Transmembrane</keyword>
<dbReference type="Gene3D" id="3.80.10.10">
    <property type="entry name" value="Ribonuclease Inhibitor"/>
    <property type="match status" value="2"/>
</dbReference>
<evidence type="ECO:0000256" key="8">
    <source>
        <dbReference type="SAM" id="SignalP"/>
    </source>
</evidence>
<keyword evidence="6" id="KW-0472">Membrane</keyword>
<proteinExistence type="predicted"/>
<dbReference type="Proteomes" id="UP001231189">
    <property type="component" value="Unassembled WGS sequence"/>
</dbReference>
<feature type="signal peptide" evidence="8">
    <location>
        <begin position="1"/>
        <end position="26"/>
    </location>
</feature>
<sequence length="757" mass="80528">MAGAPPLPARVLLIAVCLVLLPAAHAARQLASASPDPAADALLKFKEGITDDNGALKTWLPGTRPCEGSVSNWAGVICHKGDVTGLQMENMGLSGKLDLSPLKPLEVLRSVSFMDNQFAGPMPDVKVLSGLRAVFFSGNKFSGVIPADAFDGMGSLKKVVLAKNNFSGPIPASLADAPKLLDVLLNDNKFQGKIPDLGQKELQVFNVANNELEGEIPPSLKSMPADMFAGNKNLCGGSLDNQCAAPPTSPPPAPAKPGTAPSPSPPASGKGGPPPSPPASGKGGTPPSLPATPAAPKTTGPLPEEATAQDLPVEPTDGSTSSGVLVACLGVMAILGFLVMVMQRRRRESNTENFGPAISKKPSMKKMNAEPPKVDAAQGAAAAAGAAAAVAGGKDSSSHAGGTTTRKAAEQGRLTFVREDRGRFFELQDLLKATAEVLGGNAGANLGVCYRASLTGGQSIVVKRFKEMNRVGREDFEEHMRRLGRLSHPNLLPLVSYYYRKEEKLLMHDFVPNKSLAHLLHGEGRGVKKAVVHWTPRLKIIKGVASALNYMYDELPMLTVPHGHLKSSNILLDDEFQPLLTDYALVPVMNQSHAAQLMVAFKAPERKQFGKSSKKSDVWCLGLLILEIVTGKPPSYDVKAAATSSPEHEQQKQKPSAGNDLVGLVASTPEEEWLTTVVDGDLKLEDEEDKEEVVKLIKIGMACCEGNVESRWELKNAVDRITELKGKERADNQDNSFYSSLSDGAERDEDFTNVSIH</sequence>
<dbReference type="InterPro" id="IPR000719">
    <property type="entry name" value="Prot_kinase_dom"/>
</dbReference>
<dbReference type="InterPro" id="IPR032675">
    <property type="entry name" value="LRR_dom_sf"/>
</dbReference>
<dbReference type="EMBL" id="JAUUTY010000007">
    <property type="protein sequence ID" value="KAK1606370.1"/>
    <property type="molecule type" value="Genomic_DNA"/>
</dbReference>
<keyword evidence="11" id="KW-1185">Reference proteome</keyword>
<dbReference type="GO" id="GO:0016020">
    <property type="term" value="C:membrane"/>
    <property type="evidence" value="ECO:0007669"/>
    <property type="project" value="UniProtKB-SubCell"/>
</dbReference>
<reference evidence="10" key="1">
    <citation type="submission" date="2023-07" db="EMBL/GenBank/DDBJ databases">
        <title>A chromosome-level genome assembly of Lolium multiflorum.</title>
        <authorList>
            <person name="Chen Y."/>
            <person name="Copetti D."/>
            <person name="Kolliker R."/>
            <person name="Studer B."/>
        </authorList>
    </citation>
    <scope>NUCLEOTIDE SEQUENCE</scope>
    <source>
        <strain evidence="10">02402/16</strain>
        <tissue evidence="10">Leaf</tissue>
    </source>
</reference>
<organism evidence="10 11">
    <name type="scientific">Lolium multiflorum</name>
    <name type="common">Italian ryegrass</name>
    <name type="synonym">Lolium perenne subsp. multiflorum</name>
    <dbReference type="NCBI Taxonomy" id="4521"/>
    <lineage>
        <taxon>Eukaryota</taxon>
        <taxon>Viridiplantae</taxon>
        <taxon>Streptophyta</taxon>
        <taxon>Embryophyta</taxon>
        <taxon>Tracheophyta</taxon>
        <taxon>Spermatophyta</taxon>
        <taxon>Magnoliopsida</taxon>
        <taxon>Liliopsida</taxon>
        <taxon>Poales</taxon>
        <taxon>Poaceae</taxon>
        <taxon>BOP clade</taxon>
        <taxon>Pooideae</taxon>
        <taxon>Poodae</taxon>
        <taxon>Poeae</taxon>
        <taxon>Poeae Chloroplast Group 2 (Poeae type)</taxon>
        <taxon>Loliodinae</taxon>
        <taxon>Loliinae</taxon>
        <taxon>Lolium</taxon>
    </lineage>
</organism>
<dbReference type="PANTHER" id="PTHR48007:SF49">
    <property type="entry name" value="OS08G0521200 PROTEIN"/>
    <property type="match status" value="1"/>
</dbReference>
<keyword evidence="5" id="KW-1133">Transmembrane helix</keyword>
<keyword evidence="2" id="KW-0433">Leucine-rich repeat</keyword>
<dbReference type="Gene3D" id="1.10.510.10">
    <property type="entry name" value="Transferase(Phosphotransferase) domain 1"/>
    <property type="match status" value="1"/>
</dbReference>
<feature type="chain" id="PRO_5042186227" description="Protein kinase domain-containing protein" evidence="8">
    <location>
        <begin position="27"/>
        <end position="757"/>
    </location>
</feature>
<evidence type="ECO:0000259" key="9">
    <source>
        <dbReference type="PROSITE" id="PS50011"/>
    </source>
</evidence>
<dbReference type="SUPFAM" id="SSF56112">
    <property type="entry name" value="Protein kinase-like (PK-like)"/>
    <property type="match status" value="1"/>
</dbReference>
<dbReference type="GO" id="GO:0004672">
    <property type="term" value="F:protein kinase activity"/>
    <property type="evidence" value="ECO:0007669"/>
    <property type="project" value="InterPro"/>
</dbReference>
<dbReference type="AlphaFoldDB" id="A0AAD8QQ37"/>
<dbReference type="Pfam" id="PF00560">
    <property type="entry name" value="LRR_1"/>
    <property type="match status" value="1"/>
</dbReference>
<dbReference type="Gene3D" id="3.30.200.20">
    <property type="entry name" value="Phosphorylase Kinase, domain 1"/>
    <property type="match status" value="1"/>
</dbReference>
<dbReference type="InterPro" id="IPR001611">
    <property type="entry name" value="Leu-rich_rpt"/>
</dbReference>
<dbReference type="Pfam" id="PF08263">
    <property type="entry name" value="LRRNT_2"/>
    <property type="match status" value="1"/>
</dbReference>
<evidence type="ECO:0000313" key="11">
    <source>
        <dbReference type="Proteomes" id="UP001231189"/>
    </source>
</evidence>
<dbReference type="Pfam" id="PF00069">
    <property type="entry name" value="Pkinase"/>
    <property type="match status" value="1"/>
</dbReference>
<feature type="compositionally biased region" description="Low complexity" evidence="7">
    <location>
        <begin position="291"/>
        <end position="303"/>
    </location>
</feature>
<feature type="region of interest" description="Disordered" evidence="7">
    <location>
        <begin position="637"/>
        <end position="660"/>
    </location>
</feature>
<evidence type="ECO:0000256" key="6">
    <source>
        <dbReference type="ARBA" id="ARBA00023136"/>
    </source>
</evidence>
<feature type="compositionally biased region" description="Pro residues" evidence="7">
    <location>
        <begin position="247"/>
        <end position="278"/>
    </location>
</feature>
<evidence type="ECO:0000256" key="5">
    <source>
        <dbReference type="ARBA" id="ARBA00022989"/>
    </source>
</evidence>
<feature type="region of interest" description="Disordered" evidence="7">
    <location>
        <begin position="239"/>
        <end position="321"/>
    </location>
</feature>
<evidence type="ECO:0000256" key="4">
    <source>
        <dbReference type="ARBA" id="ARBA00022737"/>
    </source>
</evidence>
<evidence type="ECO:0000256" key="3">
    <source>
        <dbReference type="ARBA" id="ARBA00022692"/>
    </source>
</evidence>
<keyword evidence="8" id="KW-0732">Signal</keyword>
<evidence type="ECO:0000313" key="10">
    <source>
        <dbReference type="EMBL" id="KAK1606370.1"/>
    </source>
</evidence>
<evidence type="ECO:0000256" key="1">
    <source>
        <dbReference type="ARBA" id="ARBA00004370"/>
    </source>
</evidence>
<protein>
    <recommendedName>
        <fullName evidence="9">Protein kinase domain-containing protein</fullName>
    </recommendedName>
</protein>
<feature type="domain" description="Protein kinase" evidence="9">
    <location>
        <begin position="432"/>
        <end position="741"/>
    </location>
</feature>
<dbReference type="SUPFAM" id="SSF52058">
    <property type="entry name" value="L domain-like"/>
    <property type="match status" value="1"/>
</dbReference>
<comment type="caution">
    <text evidence="10">The sequence shown here is derived from an EMBL/GenBank/DDBJ whole genome shotgun (WGS) entry which is preliminary data.</text>
</comment>